<comment type="function">
    <text evidence="4">Catalyzes the NADPH-dependent reduction of ketopantoate into pantoic acid.</text>
</comment>
<dbReference type="InterPro" id="IPR008927">
    <property type="entry name" value="6-PGluconate_DH-like_C_sf"/>
</dbReference>
<evidence type="ECO:0000256" key="1">
    <source>
        <dbReference type="ARBA" id="ARBA00007870"/>
    </source>
</evidence>
<dbReference type="GO" id="GO:0005737">
    <property type="term" value="C:cytoplasm"/>
    <property type="evidence" value="ECO:0007669"/>
    <property type="project" value="TreeGrafter"/>
</dbReference>
<keyword evidence="2 4" id="KW-0521">NADP</keyword>
<reference evidence="7" key="1">
    <citation type="submission" date="2023-06" db="EMBL/GenBank/DDBJ databases">
        <title>Genome-scale phylogeny and comparative genomics of the fungal order Sordariales.</title>
        <authorList>
            <consortium name="Lawrence Berkeley National Laboratory"/>
            <person name="Hensen N."/>
            <person name="Bonometti L."/>
            <person name="Westerberg I."/>
            <person name="Brannstrom I.O."/>
            <person name="Guillou S."/>
            <person name="Cros-Aarteil S."/>
            <person name="Calhoun S."/>
            <person name="Haridas S."/>
            <person name="Kuo A."/>
            <person name="Mondo S."/>
            <person name="Pangilinan J."/>
            <person name="Riley R."/>
            <person name="Labutti K."/>
            <person name="Andreopoulos B."/>
            <person name="Lipzen A."/>
            <person name="Chen C."/>
            <person name="Yanf M."/>
            <person name="Daum C."/>
            <person name="Ng V."/>
            <person name="Clum A."/>
            <person name="Steindorff A."/>
            <person name="Ohm R."/>
            <person name="Martin F."/>
            <person name="Silar P."/>
            <person name="Natvig D."/>
            <person name="Lalanne C."/>
            <person name="Gautier V."/>
            <person name="Ament-Velasquez S.L."/>
            <person name="Kruys A."/>
            <person name="Hutchinson M.I."/>
            <person name="Powell A.J."/>
            <person name="Barry K."/>
            <person name="Miller A.N."/>
            <person name="Grigoriev I.V."/>
            <person name="Debuchy R."/>
            <person name="Gladieux P."/>
            <person name="Thoren M.H."/>
            <person name="Johannesson H."/>
        </authorList>
    </citation>
    <scope>NUCLEOTIDE SEQUENCE</scope>
    <source>
        <strain evidence="7">8032-3</strain>
    </source>
</reference>
<accession>A0AAJ0BQ97</accession>
<dbReference type="NCBIfam" id="TIGR00745">
    <property type="entry name" value="apbA_panE"/>
    <property type="match status" value="1"/>
</dbReference>
<dbReference type="PANTHER" id="PTHR21708">
    <property type="entry name" value="PROBABLE 2-DEHYDROPANTOATE 2-REDUCTASE"/>
    <property type="match status" value="1"/>
</dbReference>
<dbReference type="EC" id="1.1.1.169" evidence="4"/>
<evidence type="ECO:0000259" key="5">
    <source>
        <dbReference type="Pfam" id="PF02558"/>
    </source>
</evidence>
<evidence type="ECO:0000313" key="8">
    <source>
        <dbReference type="Proteomes" id="UP001244011"/>
    </source>
</evidence>
<protein>
    <recommendedName>
        <fullName evidence="4">2-dehydropantoate 2-reductase</fullName>
        <ecNumber evidence="4">1.1.1.169</ecNumber>
    </recommendedName>
    <alternativeName>
        <fullName evidence="4">Ketopantoate reductase</fullName>
    </alternativeName>
</protein>
<dbReference type="InterPro" id="IPR013752">
    <property type="entry name" value="KPA_reductase"/>
</dbReference>
<evidence type="ECO:0000259" key="6">
    <source>
        <dbReference type="Pfam" id="PF08546"/>
    </source>
</evidence>
<proteinExistence type="inferred from homology"/>
<comment type="catalytic activity">
    <reaction evidence="4">
        <text>(R)-pantoate + NADP(+) = 2-dehydropantoate + NADPH + H(+)</text>
        <dbReference type="Rhea" id="RHEA:16233"/>
        <dbReference type="ChEBI" id="CHEBI:11561"/>
        <dbReference type="ChEBI" id="CHEBI:15378"/>
        <dbReference type="ChEBI" id="CHEBI:15980"/>
        <dbReference type="ChEBI" id="CHEBI:57783"/>
        <dbReference type="ChEBI" id="CHEBI:58349"/>
        <dbReference type="EC" id="1.1.1.169"/>
    </reaction>
</comment>
<name>A0AAJ0BQ97_9PEZI</name>
<evidence type="ECO:0000313" key="7">
    <source>
        <dbReference type="EMBL" id="KAK1762488.1"/>
    </source>
</evidence>
<evidence type="ECO:0000256" key="4">
    <source>
        <dbReference type="RuleBase" id="RU362068"/>
    </source>
</evidence>
<dbReference type="Gene3D" id="1.10.1040.10">
    <property type="entry name" value="N-(1-d-carboxylethyl)-l-norvaline Dehydrogenase, domain 2"/>
    <property type="match status" value="1"/>
</dbReference>
<dbReference type="Pfam" id="PF02558">
    <property type="entry name" value="ApbA"/>
    <property type="match status" value="1"/>
</dbReference>
<dbReference type="SUPFAM" id="SSF51735">
    <property type="entry name" value="NAD(P)-binding Rossmann-fold domains"/>
    <property type="match status" value="1"/>
</dbReference>
<dbReference type="InterPro" id="IPR013328">
    <property type="entry name" value="6PGD_dom2"/>
</dbReference>
<gene>
    <name evidence="7" type="ORF">QBC33DRAFT_551687</name>
</gene>
<dbReference type="Gene3D" id="3.40.50.720">
    <property type="entry name" value="NAD(P)-binding Rossmann-like Domain"/>
    <property type="match status" value="1"/>
</dbReference>
<dbReference type="Pfam" id="PF08546">
    <property type="entry name" value="ApbA_C"/>
    <property type="match status" value="1"/>
</dbReference>
<dbReference type="PANTHER" id="PTHR21708:SF30">
    <property type="entry name" value="2-DEHYDROPANTOATE 2-REDUCTASE-RELATED"/>
    <property type="match status" value="1"/>
</dbReference>
<comment type="caution">
    <text evidence="7">The sequence shown here is derived from an EMBL/GenBank/DDBJ whole genome shotgun (WGS) entry which is preliminary data.</text>
</comment>
<dbReference type="AlphaFoldDB" id="A0AAJ0BQ97"/>
<dbReference type="InterPro" id="IPR036291">
    <property type="entry name" value="NAD(P)-bd_dom_sf"/>
</dbReference>
<organism evidence="7 8">
    <name type="scientific">Phialemonium atrogriseum</name>
    <dbReference type="NCBI Taxonomy" id="1093897"/>
    <lineage>
        <taxon>Eukaryota</taxon>
        <taxon>Fungi</taxon>
        <taxon>Dikarya</taxon>
        <taxon>Ascomycota</taxon>
        <taxon>Pezizomycotina</taxon>
        <taxon>Sordariomycetes</taxon>
        <taxon>Sordariomycetidae</taxon>
        <taxon>Cephalothecales</taxon>
        <taxon>Cephalothecaceae</taxon>
        <taxon>Phialemonium</taxon>
    </lineage>
</organism>
<dbReference type="GO" id="GO:0015940">
    <property type="term" value="P:pantothenate biosynthetic process"/>
    <property type="evidence" value="ECO:0007669"/>
    <property type="project" value="InterPro"/>
</dbReference>
<dbReference type="InterPro" id="IPR051402">
    <property type="entry name" value="KPR-Related"/>
</dbReference>
<dbReference type="InterPro" id="IPR013332">
    <property type="entry name" value="KPR_N"/>
</dbReference>
<evidence type="ECO:0000256" key="2">
    <source>
        <dbReference type="ARBA" id="ARBA00022857"/>
    </source>
</evidence>
<comment type="similarity">
    <text evidence="1 4">Belongs to the ketopantoate reductase family.</text>
</comment>
<dbReference type="RefSeq" id="XP_060278701.1">
    <property type="nucleotide sequence ID" value="XM_060429207.1"/>
</dbReference>
<dbReference type="SUPFAM" id="SSF48179">
    <property type="entry name" value="6-phosphogluconate dehydrogenase C-terminal domain-like"/>
    <property type="match status" value="1"/>
</dbReference>
<keyword evidence="3 4" id="KW-0560">Oxidoreductase</keyword>
<dbReference type="GeneID" id="85312394"/>
<dbReference type="Proteomes" id="UP001244011">
    <property type="component" value="Unassembled WGS sequence"/>
</dbReference>
<dbReference type="EMBL" id="MU839036">
    <property type="protein sequence ID" value="KAK1762488.1"/>
    <property type="molecule type" value="Genomic_DNA"/>
</dbReference>
<sequence length="324" mass="34708">MVKALIFGTGGVGSVYGWILDRAGAEVTVVCRTNYTAVKEHGITIRSDIFGKVHYKPITVNSVSTATGPFDFILVCSKAFPGTSALIKDAVSGKTAIVLAQNGIGIEQEYADRFPSTPIISGAVYVPVKEVTPGVVEMGPLELLEIGTYPAEAPAEVKAKVKLLQDLWAAGGATCKVFEDVQARRWIKVALNMAWNPISALSLCDDANFVRSSPEAMDTIRRVMLEVAQVAAAAGYPGLVEPAIEDQLSRTKERLESRGKDPSMLTDVRNGRPIEVEAIVGNTVAIARRLGVDVPSLEMLLSLARGLNFAITRPEGWKPVATVD</sequence>
<dbReference type="FunFam" id="1.10.1040.10:FF:000017">
    <property type="entry name" value="2-dehydropantoate 2-reductase"/>
    <property type="match status" value="1"/>
</dbReference>
<evidence type="ECO:0000256" key="3">
    <source>
        <dbReference type="ARBA" id="ARBA00023002"/>
    </source>
</evidence>
<dbReference type="InterPro" id="IPR003710">
    <property type="entry name" value="ApbA"/>
</dbReference>
<dbReference type="GO" id="GO:0008677">
    <property type="term" value="F:2-dehydropantoate 2-reductase activity"/>
    <property type="evidence" value="ECO:0007669"/>
    <property type="project" value="UniProtKB-EC"/>
</dbReference>
<feature type="domain" description="Ketopantoate reductase N-terminal" evidence="5">
    <location>
        <begin position="5"/>
        <end position="148"/>
    </location>
</feature>
<feature type="domain" description="Ketopantoate reductase C-terminal" evidence="6">
    <location>
        <begin position="180"/>
        <end position="307"/>
    </location>
</feature>
<keyword evidence="8" id="KW-1185">Reference proteome</keyword>